<accession>A0A6N1NXV4</accession>
<protein>
    <submittedName>
        <fullName evidence="1">Uncharacterized protein</fullName>
    </submittedName>
</protein>
<proteinExistence type="predicted"/>
<organism evidence="1">
    <name type="scientific">Tupanvirus soda lake</name>
    <dbReference type="NCBI Taxonomy" id="2126985"/>
    <lineage>
        <taxon>Viruses</taxon>
        <taxon>Varidnaviria</taxon>
        <taxon>Bamfordvirae</taxon>
        <taxon>Nucleocytoviricota</taxon>
        <taxon>Megaviricetes</taxon>
        <taxon>Imitervirales</taxon>
        <taxon>Mimiviridae</taxon>
        <taxon>Megamimivirinae</taxon>
        <taxon>Tupanvirus</taxon>
        <taxon>Tupanvirus salinum</taxon>
    </lineage>
</organism>
<evidence type="ECO:0000313" key="1">
    <source>
        <dbReference type="EMBL" id="QKU35913.1"/>
    </source>
</evidence>
<dbReference type="KEGG" id="vg:80519361"/>
<dbReference type="RefSeq" id="YP_010782597.1">
    <property type="nucleotide sequence ID" value="NC_075039.1"/>
</dbReference>
<name>A0A6N1NXV4_9VIRU</name>
<dbReference type="EMBL" id="KY523104">
    <property type="protein sequence ID" value="QKU35913.1"/>
    <property type="molecule type" value="Genomic_DNA"/>
</dbReference>
<dbReference type="GeneID" id="80519361"/>
<reference evidence="1" key="1">
    <citation type="submission" date="2017-01" db="EMBL/GenBank/DDBJ databases">
        <authorList>
            <person name="Assis F.L."/>
            <person name="Abrahao J.S."/>
            <person name="Silva L."/>
            <person name="Khalil J.B."/>
            <person name="Rodrigues R."/>
            <person name="Silva L.S."/>
            <person name="Arantes T."/>
            <person name="Boratto P."/>
            <person name="Andrade M."/>
            <person name="Kroon E.G."/>
            <person name="Ribeiro B."/>
            <person name="Bergier I."/>
            <person name="Seligmann H."/>
            <person name="Ghigo E."/>
            <person name="Colson P."/>
            <person name="Levasseur A."/>
            <person name="Raoult D."/>
            <person name="Scola B.L."/>
        </authorList>
    </citation>
    <scope>NUCLEOTIDE SEQUENCE</scope>
    <source>
        <strain evidence="1">Soda lake</strain>
    </source>
</reference>
<sequence>MSNYCEFENDIEIPQRYPESVQRWMPSSQHPYPMNFVQAPSPSHQVLVYYNGKPQLQGLSTNKGPVMYPLREVNCNPKNGWERKHTVCPFKNNAIVYPTTHSIPGPYLQSYIALPNKMYMY</sequence>
<reference evidence="1" key="2">
    <citation type="journal article" date="2018" name="Nat. Commun.">
        <title>Tailed giant Tupanvirus possesses the most complete translational apparatus of the known virosphere.</title>
        <authorList>
            <person name="Abrahao J."/>
            <person name="Silva L."/>
            <person name="Silva L.S."/>
            <person name="Khalil J.Y.B."/>
            <person name="Rodrigues R."/>
            <person name="Arantes T."/>
            <person name="Assis F."/>
            <person name="Boratto P."/>
            <person name="Andrade M."/>
            <person name="Kroon E.G."/>
            <person name="Ribeiro B."/>
            <person name="Bergier I."/>
            <person name="Seligmann H."/>
            <person name="Ghigo E."/>
            <person name="Colson P."/>
            <person name="Levasseur A."/>
            <person name="Kroemer G."/>
            <person name="Raoult D."/>
            <person name="La Scola B."/>
        </authorList>
    </citation>
    <scope>NUCLEOTIDE SEQUENCE [LARGE SCALE GENOMIC DNA]</scope>
    <source>
        <strain evidence="1">Soda lake</strain>
    </source>
</reference>